<feature type="domain" description="DNA mitochondrial polymerase exonuclease" evidence="2">
    <location>
        <begin position="324"/>
        <end position="486"/>
    </location>
</feature>
<dbReference type="AlphaFoldDB" id="A0A2T7PB33"/>
<dbReference type="GO" id="GO:0003887">
    <property type="term" value="F:DNA-directed DNA polymerase activity"/>
    <property type="evidence" value="ECO:0007669"/>
    <property type="project" value="TreeGrafter"/>
</dbReference>
<dbReference type="Proteomes" id="UP000245119">
    <property type="component" value="Linkage Group LG5"/>
</dbReference>
<dbReference type="InterPro" id="IPR002297">
    <property type="entry name" value="DNA-dir_DNA_pol_A_mt"/>
</dbReference>
<dbReference type="GO" id="GO:0006264">
    <property type="term" value="P:mitochondrial DNA replication"/>
    <property type="evidence" value="ECO:0007669"/>
    <property type="project" value="TreeGrafter"/>
</dbReference>
<dbReference type="Pfam" id="PF05705">
    <property type="entry name" value="DUF829"/>
    <property type="match status" value="1"/>
</dbReference>
<feature type="region of interest" description="Disordered" evidence="1">
    <location>
        <begin position="61"/>
        <end position="119"/>
    </location>
</feature>
<dbReference type="OrthoDB" id="5588663at2759"/>
<dbReference type="InterPro" id="IPR008547">
    <property type="entry name" value="DUF829_TMEM53"/>
</dbReference>
<accession>A0A2T7PB33</accession>
<gene>
    <name evidence="3" type="ORF">C0Q70_09908</name>
</gene>
<proteinExistence type="predicted"/>
<organism evidence="3 4">
    <name type="scientific">Pomacea canaliculata</name>
    <name type="common">Golden apple snail</name>
    <dbReference type="NCBI Taxonomy" id="400727"/>
    <lineage>
        <taxon>Eukaryota</taxon>
        <taxon>Metazoa</taxon>
        <taxon>Spiralia</taxon>
        <taxon>Lophotrochozoa</taxon>
        <taxon>Mollusca</taxon>
        <taxon>Gastropoda</taxon>
        <taxon>Caenogastropoda</taxon>
        <taxon>Architaenioglossa</taxon>
        <taxon>Ampullarioidea</taxon>
        <taxon>Ampullariidae</taxon>
        <taxon>Pomacea</taxon>
    </lineage>
</organism>
<dbReference type="Gene3D" id="3.30.420.390">
    <property type="match status" value="1"/>
</dbReference>
<dbReference type="GO" id="GO:0008408">
    <property type="term" value="F:3'-5' exonuclease activity"/>
    <property type="evidence" value="ECO:0007669"/>
    <property type="project" value="TreeGrafter"/>
</dbReference>
<dbReference type="InterPro" id="IPR041336">
    <property type="entry name" value="DNApol_Exo"/>
</dbReference>
<dbReference type="EMBL" id="PZQS01000005">
    <property type="protein sequence ID" value="PVD30635.1"/>
    <property type="molecule type" value="Genomic_DNA"/>
</dbReference>
<evidence type="ECO:0000259" key="2">
    <source>
        <dbReference type="Pfam" id="PF18136"/>
    </source>
</evidence>
<comment type="caution">
    <text evidence="3">The sequence shown here is derived from an EMBL/GenBank/DDBJ whole genome shotgun (WGS) entry which is preliminary data.</text>
</comment>
<dbReference type="PANTHER" id="PTHR10267:SF0">
    <property type="entry name" value="DNA POLYMERASE SUBUNIT GAMMA-1"/>
    <property type="match status" value="1"/>
</dbReference>
<reference evidence="3 4" key="1">
    <citation type="submission" date="2018-04" db="EMBL/GenBank/DDBJ databases">
        <title>The genome of golden apple snail Pomacea canaliculata provides insight into stress tolerance and invasive adaptation.</title>
        <authorList>
            <person name="Liu C."/>
            <person name="Liu B."/>
            <person name="Ren Y."/>
            <person name="Zhang Y."/>
            <person name="Wang H."/>
            <person name="Li S."/>
            <person name="Jiang F."/>
            <person name="Yin L."/>
            <person name="Zhang G."/>
            <person name="Qian W."/>
            <person name="Fan W."/>
        </authorList>
    </citation>
    <scope>NUCLEOTIDE SEQUENCE [LARGE SCALE GENOMIC DNA]</scope>
    <source>
        <strain evidence="3">SZHN2017</strain>
        <tissue evidence="3">Muscle</tissue>
    </source>
</reference>
<dbReference type="GO" id="GO:0003677">
    <property type="term" value="F:DNA binding"/>
    <property type="evidence" value="ECO:0007669"/>
    <property type="project" value="InterPro"/>
</dbReference>
<dbReference type="PRINTS" id="PR00867">
    <property type="entry name" value="DNAPOLG"/>
</dbReference>
<dbReference type="STRING" id="400727.A0A2T7PB33"/>
<evidence type="ECO:0000256" key="1">
    <source>
        <dbReference type="SAM" id="MobiDB-lite"/>
    </source>
</evidence>
<sequence>MRCVFQDENGPLAKRPLIIHGFSIGAFVWGQMLLEMNSDIAILTKAHGDKLADDLRQALKYPDYGPQQGDRGDDAGAPPATTNTRSSTDDDSKSNSAGHLKSEFSESCTSGQEKERAQDGTMVAVQIKFAEVHRRILGVIMDSPTPMEAILVGMPNSVTSRPIFRAVLRIILAAYIRSFPSSVGIHYLQGARAAEKNDGGYPTLILYSSTDAVVPAPKVDAVVADWFRKGFFVRVKKWEQSPHVAHFQFHPEEYTEEVYGFLDSLLTPKSRLVSSQTDIWKTRRITSEKSSSNPEVTNDADLKKIQAHLQKFGLLKSSAASTADVDLELPKLNGCNIDEHFRYIANKQIKDYKQLADTLAQSNPPPMPDVWVKQKGWTKYYLDGRTESVPFPSEDAIVFDIECLVTEGNFPTIAAALSASHWYSWTSDFVLQDRLHWTKEPQISDLIPLETKQKSFSAPSGQWKKRLVIGHNVGFDRSFIKEQYLIAID</sequence>
<dbReference type="SUPFAM" id="SSF53474">
    <property type="entry name" value="alpha/beta-Hydrolases"/>
    <property type="match status" value="1"/>
</dbReference>
<dbReference type="InterPro" id="IPR029058">
    <property type="entry name" value="AB_hydrolase_fold"/>
</dbReference>
<dbReference type="GO" id="GO:0005760">
    <property type="term" value="C:gamma DNA polymerase complex"/>
    <property type="evidence" value="ECO:0007669"/>
    <property type="project" value="InterPro"/>
</dbReference>
<dbReference type="PANTHER" id="PTHR10267">
    <property type="entry name" value="DNA POLYMERASE SUBUNIT GAMMA-1"/>
    <property type="match status" value="1"/>
</dbReference>
<protein>
    <recommendedName>
        <fullName evidence="2">DNA mitochondrial polymerase exonuclease domain-containing protein</fullName>
    </recommendedName>
</protein>
<evidence type="ECO:0000313" key="3">
    <source>
        <dbReference type="EMBL" id="PVD30635.1"/>
    </source>
</evidence>
<dbReference type="Pfam" id="PF18136">
    <property type="entry name" value="DNApol_Exo"/>
    <property type="match status" value="1"/>
</dbReference>
<name>A0A2T7PB33_POMCA</name>
<evidence type="ECO:0000313" key="4">
    <source>
        <dbReference type="Proteomes" id="UP000245119"/>
    </source>
</evidence>
<keyword evidence="4" id="KW-1185">Reference proteome</keyword>